<dbReference type="InterPro" id="IPR011042">
    <property type="entry name" value="6-blade_b-propeller_TolB-like"/>
</dbReference>
<sequence length="387" mass="42877">DFPVLEEGYTVETVFDGYKMNIHPYTILPRENDIIVLDSLNSSFFKITLPPLPGSGIELFSGSGNGVPGFVDGDIKKAEFKHPKAFTSDAKGNIYVADRENFAIRKISKSGVSTIAGGKANKTGHVDGPSQTAMFSADFDLTFVPSICALLVSDRGIRMIRQIKLPPSECTQHSGLAGTHWIIPVIASLVSFFLGLLIMFFLYPYMMARAGSDFQYQKQTQKCSQMSMAKQVLMSCFVILSAIVRTCPYEASINFARSRKAMFYLMYSAVFVGRRTLQSKPQQSYLKSESLLDADIAPGKIPSEIKVFGNPSEDLINFDSNLEASIFGNFDPSEQKKVVDSTITKPIPKKLEELMHANISSFRSGVLLIERSNTRSMASERIVQDKF</sequence>
<accession>A0AA38FIM8</accession>
<reference evidence="2 3" key="1">
    <citation type="journal article" date="2021" name="Nat. Plants">
        <title>The Taxus genome provides insights into paclitaxel biosynthesis.</title>
        <authorList>
            <person name="Xiong X."/>
            <person name="Gou J."/>
            <person name="Liao Q."/>
            <person name="Li Y."/>
            <person name="Zhou Q."/>
            <person name="Bi G."/>
            <person name="Li C."/>
            <person name="Du R."/>
            <person name="Wang X."/>
            <person name="Sun T."/>
            <person name="Guo L."/>
            <person name="Liang H."/>
            <person name="Lu P."/>
            <person name="Wu Y."/>
            <person name="Zhang Z."/>
            <person name="Ro D.K."/>
            <person name="Shang Y."/>
            <person name="Huang S."/>
            <person name="Yan J."/>
        </authorList>
    </citation>
    <scope>NUCLEOTIDE SEQUENCE [LARGE SCALE GENOMIC DNA]</scope>
    <source>
        <strain evidence="2">Ta-2019</strain>
    </source>
</reference>
<organism evidence="2 3">
    <name type="scientific">Taxus chinensis</name>
    <name type="common">Chinese yew</name>
    <name type="synonym">Taxus wallichiana var. chinensis</name>
    <dbReference type="NCBI Taxonomy" id="29808"/>
    <lineage>
        <taxon>Eukaryota</taxon>
        <taxon>Viridiplantae</taxon>
        <taxon>Streptophyta</taxon>
        <taxon>Embryophyta</taxon>
        <taxon>Tracheophyta</taxon>
        <taxon>Spermatophyta</taxon>
        <taxon>Pinopsida</taxon>
        <taxon>Pinidae</taxon>
        <taxon>Conifers II</taxon>
        <taxon>Cupressales</taxon>
        <taxon>Taxaceae</taxon>
        <taxon>Taxus</taxon>
    </lineage>
</organism>
<dbReference type="PANTHER" id="PTHR13833">
    <property type="match status" value="1"/>
</dbReference>
<keyword evidence="1" id="KW-0812">Transmembrane</keyword>
<dbReference type="Gene3D" id="2.120.10.30">
    <property type="entry name" value="TolB, C-terminal domain"/>
    <property type="match status" value="1"/>
</dbReference>
<dbReference type="PANTHER" id="PTHR13833:SF71">
    <property type="entry name" value="NHL DOMAIN-CONTAINING PROTEIN"/>
    <property type="match status" value="1"/>
</dbReference>
<gene>
    <name evidence="2" type="ORF">KI387_008434</name>
</gene>
<dbReference type="OMA" id="MFRINTV"/>
<comment type="caution">
    <text evidence="2">The sequence shown here is derived from an EMBL/GenBank/DDBJ whole genome shotgun (WGS) entry which is preliminary data.</text>
</comment>
<protein>
    <recommendedName>
        <fullName evidence="4">NHL repeat-containing protein</fullName>
    </recommendedName>
</protein>
<feature type="non-terminal residue" evidence="2">
    <location>
        <position position="1"/>
    </location>
</feature>
<dbReference type="AlphaFoldDB" id="A0AA38FIM8"/>
<dbReference type="Proteomes" id="UP000824469">
    <property type="component" value="Unassembled WGS sequence"/>
</dbReference>
<keyword evidence="1" id="KW-1133">Transmembrane helix</keyword>
<dbReference type="SUPFAM" id="SSF63825">
    <property type="entry name" value="YWTD domain"/>
    <property type="match status" value="1"/>
</dbReference>
<feature type="transmembrane region" description="Helical" evidence="1">
    <location>
        <begin position="181"/>
        <end position="206"/>
    </location>
</feature>
<name>A0AA38FIM8_TAXCH</name>
<evidence type="ECO:0008006" key="4">
    <source>
        <dbReference type="Google" id="ProtNLM"/>
    </source>
</evidence>
<evidence type="ECO:0000313" key="3">
    <source>
        <dbReference type="Proteomes" id="UP000824469"/>
    </source>
</evidence>
<proteinExistence type="predicted"/>
<keyword evidence="3" id="KW-1185">Reference proteome</keyword>
<dbReference type="EMBL" id="JAHRHJ020000008">
    <property type="protein sequence ID" value="KAH9304030.1"/>
    <property type="molecule type" value="Genomic_DNA"/>
</dbReference>
<evidence type="ECO:0000256" key="1">
    <source>
        <dbReference type="SAM" id="Phobius"/>
    </source>
</evidence>
<keyword evidence="1" id="KW-0472">Membrane</keyword>
<evidence type="ECO:0000313" key="2">
    <source>
        <dbReference type="EMBL" id="KAH9304030.1"/>
    </source>
</evidence>